<gene>
    <name evidence="1" type="ORF">BDV35DRAFT_359625</name>
</gene>
<dbReference type="AlphaFoldDB" id="A0A5N6GRX4"/>
<reference evidence="1" key="1">
    <citation type="submission" date="2019-04" db="EMBL/GenBank/DDBJ databases">
        <title>Friends and foes A comparative genomics study of 23 Aspergillus species from section Flavi.</title>
        <authorList>
            <consortium name="DOE Joint Genome Institute"/>
            <person name="Kjaerbolling I."/>
            <person name="Vesth T."/>
            <person name="Frisvad J.C."/>
            <person name="Nybo J.L."/>
            <person name="Theobald S."/>
            <person name="Kildgaard S."/>
            <person name="Isbrandt T."/>
            <person name="Kuo A."/>
            <person name="Sato A."/>
            <person name="Lyhne E.K."/>
            <person name="Kogle M.E."/>
            <person name="Wiebenga A."/>
            <person name="Kun R.S."/>
            <person name="Lubbers R.J."/>
            <person name="Makela M.R."/>
            <person name="Barry K."/>
            <person name="Chovatia M."/>
            <person name="Clum A."/>
            <person name="Daum C."/>
            <person name="Haridas S."/>
            <person name="He G."/>
            <person name="LaButti K."/>
            <person name="Lipzen A."/>
            <person name="Mondo S."/>
            <person name="Riley R."/>
            <person name="Salamov A."/>
            <person name="Simmons B.A."/>
            <person name="Magnuson J.K."/>
            <person name="Henrissat B."/>
            <person name="Mortensen U.H."/>
            <person name="Larsen T.O."/>
            <person name="Devries R.P."/>
            <person name="Grigoriev I.V."/>
            <person name="Machida M."/>
            <person name="Baker S.E."/>
            <person name="Andersen M.R."/>
        </authorList>
    </citation>
    <scope>NUCLEOTIDE SEQUENCE [LARGE SCALE GENOMIC DNA]</scope>
    <source>
        <strain evidence="1">CBS 121.62</strain>
    </source>
</reference>
<name>A0A5N6GRX4_ASPFL</name>
<accession>A0A5N6GRX4</accession>
<organism evidence="1">
    <name type="scientific">Aspergillus flavus</name>
    <dbReference type="NCBI Taxonomy" id="5059"/>
    <lineage>
        <taxon>Eukaryota</taxon>
        <taxon>Fungi</taxon>
        <taxon>Dikarya</taxon>
        <taxon>Ascomycota</taxon>
        <taxon>Pezizomycotina</taxon>
        <taxon>Eurotiomycetes</taxon>
        <taxon>Eurotiomycetidae</taxon>
        <taxon>Eurotiales</taxon>
        <taxon>Aspergillaceae</taxon>
        <taxon>Aspergillus</taxon>
        <taxon>Aspergillus subgen. Circumdati</taxon>
    </lineage>
</organism>
<proteinExistence type="predicted"/>
<protein>
    <submittedName>
        <fullName evidence="1">Uncharacterized protein</fullName>
    </submittedName>
</protein>
<sequence>MRNTRWGSERARCACKYMRPVFELLPCDLDIHAPSHILPVNVPEPLLSRKARISSTACCQSMTLPGL</sequence>
<evidence type="ECO:0000313" key="1">
    <source>
        <dbReference type="EMBL" id="KAB8244547.1"/>
    </source>
</evidence>
<dbReference type="Proteomes" id="UP000325434">
    <property type="component" value="Unassembled WGS sequence"/>
</dbReference>
<dbReference type="EMBL" id="ML734625">
    <property type="protein sequence ID" value="KAB8244547.1"/>
    <property type="molecule type" value="Genomic_DNA"/>
</dbReference>